<evidence type="ECO:0000256" key="3">
    <source>
        <dbReference type="ARBA" id="ARBA00022448"/>
    </source>
</evidence>
<dbReference type="InterPro" id="IPR023277">
    <property type="entry name" value="Aquaporin_8"/>
</dbReference>
<evidence type="ECO:0000256" key="8">
    <source>
        <dbReference type="RuleBase" id="RU000477"/>
    </source>
</evidence>
<feature type="transmembrane region" description="Helical" evidence="9">
    <location>
        <begin position="135"/>
        <end position="154"/>
    </location>
</feature>
<name>A0ABM4FBI6_9AVES</name>
<comment type="subcellular location">
    <subcellularLocation>
        <location evidence="1">Endomembrane system</location>
        <topology evidence="1">Multi-pass membrane protein</topology>
    </subcellularLocation>
</comment>
<organism evidence="10 11">
    <name type="scientific">Apteryx mantelli</name>
    <name type="common">North Island brown kiwi</name>
    <dbReference type="NCBI Taxonomy" id="2696672"/>
    <lineage>
        <taxon>Eukaryota</taxon>
        <taxon>Metazoa</taxon>
        <taxon>Chordata</taxon>
        <taxon>Craniata</taxon>
        <taxon>Vertebrata</taxon>
        <taxon>Euteleostomi</taxon>
        <taxon>Archelosauria</taxon>
        <taxon>Archosauria</taxon>
        <taxon>Dinosauria</taxon>
        <taxon>Saurischia</taxon>
        <taxon>Theropoda</taxon>
        <taxon>Coelurosauria</taxon>
        <taxon>Aves</taxon>
        <taxon>Palaeognathae</taxon>
        <taxon>Apterygiformes</taxon>
        <taxon>Apterygidae</taxon>
        <taxon>Apteryx</taxon>
    </lineage>
</organism>
<feature type="transmembrane region" description="Helical" evidence="9">
    <location>
        <begin position="325"/>
        <end position="346"/>
    </location>
</feature>
<evidence type="ECO:0000256" key="4">
    <source>
        <dbReference type="ARBA" id="ARBA00022692"/>
    </source>
</evidence>
<keyword evidence="10" id="KW-1185">Reference proteome</keyword>
<evidence type="ECO:0000256" key="9">
    <source>
        <dbReference type="SAM" id="Phobius"/>
    </source>
</evidence>
<dbReference type="InterPro" id="IPR000425">
    <property type="entry name" value="MIP"/>
</dbReference>
<proteinExistence type="inferred from homology"/>
<dbReference type="SUPFAM" id="SSF81338">
    <property type="entry name" value="Aquaporin-like"/>
    <property type="match status" value="1"/>
</dbReference>
<dbReference type="PANTHER" id="PTHR45665">
    <property type="entry name" value="AQUAPORIN-8"/>
    <property type="match status" value="1"/>
</dbReference>
<dbReference type="PANTHER" id="PTHR45665:SF9">
    <property type="entry name" value="AQUAPORIN-8"/>
    <property type="match status" value="1"/>
</dbReference>
<dbReference type="PRINTS" id="PR00783">
    <property type="entry name" value="MINTRINSICP"/>
</dbReference>
<evidence type="ECO:0000313" key="10">
    <source>
        <dbReference type="Proteomes" id="UP001652627"/>
    </source>
</evidence>
<keyword evidence="5" id="KW-0677">Repeat</keyword>
<sequence>MCEKHWNFLPSRLAALNWEWKDCLVPVPGVFPQLWDVSRGDLVKDRSLVLSQRAKTCRGDLFLVSPSPRSAAGLWCQVCSTTLGAGAIGALCFVPAPLMATEEHGPTTLKEMQVDEVPRLQPPKPNWYERYVQPCVAELLGSALFIFIGCASVIENVEGTGRLQPALAHGLALGLSIAVLGNISGGHFNPAVSLGAWLVGALHITMLLPYWVSQLCGGVIGAALAKAATAGERYANASGGAVGSIAADGQVPAALAGEIVMTAFLVLAVCMGALNEKTRTPLAPFCIGFTVTADILAGGAVSGACMNPARAFGPALVANYWDYHWVYWVGPVIGGLVVGALVRLLLGDRKTRLLLL</sequence>
<keyword evidence="6 9" id="KW-1133">Transmembrane helix</keyword>
<dbReference type="InterPro" id="IPR022357">
    <property type="entry name" value="MIP_CS"/>
</dbReference>
<evidence type="ECO:0000313" key="11">
    <source>
        <dbReference type="RefSeq" id="XP_067162246.1"/>
    </source>
</evidence>
<evidence type="ECO:0000256" key="6">
    <source>
        <dbReference type="ARBA" id="ARBA00022989"/>
    </source>
</evidence>
<dbReference type="CDD" id="cd00333">
    <property type="entry name" value="MIP"/>
    <property type="match status" value="1"/>
</dbReference>
<evidence type="ECO:0000256" key="2">
    <source>
        <dbReference type="ARBA" id="ARBA00006175"/>
    </source>
</evidence>
<keyword evidence="3 8" id="KW-0813">Transport</keyword>
<comment type="similarity">
    <text evidence="2 8">Belongs to the MIP/aquaporin (TC 1.A.8) family.</text>
</comment>
<gene>
    <name evidence="11" type="primary">AQP8</name>
</gene>
<dbReference type="PRINTS" id="PR02020">
    <property type="entry name" value="AQUAPORIN8"/>
</dbReference>
<keyword evidence="7 9" id="KW-0472">Membrane</keyword>
<accession>A0ABM4FBI6</accession>
<dbReference type="InterPro" id="IPR034294">
    <property type="entry name" value="Aquaporin_transptr"/>
</dbReference>
<feature type="transmembrane region" description="Helical" evidence="9">
    <location>
        <begin position="282"/>
        <end position="305"/>
    </location>
</feature>
<feature type="transmembrane region" description="Helical" evidence="9">
    <location>
        <begin position="191"/>
        <end position="212"/>
    </location>
</feature>
<dbReference type="Gene3D" id="1.20.1080.10">
    <property type="entry name" value="Glycerol uptake facilitator protein"/>
    <property type="match status" value="1"/>
</dbReference>
<dbReference type="RefSeq" id="XP_067162246.1">
    <property type="nucleotide sequence ID" value="XM_067306145.1"/>
</dbReference>
<dbReference type="PROSITE" id="PS00221">
    <property type="entry name" value="MIP"/>
    <property type="match status" value="1"/>
</dbReference>
<evidence type="ECO:0000256" key="5">
    <source>
        <dbReference type="ARBA" id="ARBA00022737"/>
    </source>
</evidence>
<keyword evidence="4 8" id="KW-0812">Transmembrane</keyword>
<evidence type="ECO:0000256" key="7">
    <source>
        <dbReference type="ARBA" id="ARBA00023136"/>
    </source>
</evidence>
<dbReference type="Pfam" id="PF00230">
    <property type="entry name" value="MIP"/>
    <property type="match status" value="1"/>
</dbReference>
<feature type="transmembrane region" description="Helical" evidence="9">
    <location>
        <begin position="253"/>
        <end position="275"/>
    </location>
</feature>
<reference evidence="11" key="1">
    <citation type="submission" date="2025-08" db="UniProtKB">
        <authorList>
            <consortium name="RefSeq"/>
        </authorList>
    </citation>
    <scope>IDENTIFICATION</scope>
    <source>
        <tissue evidence="11">Blood</tissue>
    </source>
</reference>
<dbReference type="InterPro" id="IPR023271">
    <property type="entry name" value="Aquaporin-like"/>
</dbReference>
<evidence type="ECO:0000256" key="1">
    <source>
        <dbReference type="ARBA" id="ARBA00004127"/>
    </source>
</evidence>
<feature type="transmembrane region" description="Helical" evidence="9">
    <location>
        <begin position="166"/>
        <end position="184"/>
    </location>
</feature>
<dbReference type="GeneID" id="106486205"/>
<protein>
    <submittedName>
        <fullName evidence="11">Aquaporin-8 isoform X1</fullName>
    </submittedName>
</protein>
<dbReference type="Proteomes" id="UP001652627">
    <property type="component" value="Chromosome 16"/>
</dbReference>